<dbReference type="OrthoDB" id="1093278at2"/>
<evidence type="ECO:0000256" key="1">
    <source>
        <dbReference type="ARBA" id="ARBA00004141"/>
    </source>
</evidence>
<dbReference type="Proteomes" id="UP000030121">
    <property type="component" value="Unassembled WGS sequence"/>
</dbReference>
<dbReference type="InterPro" id="IPR007016">
    <property type="entry name" value="O-antigen_ligase-rel_domated"/>
</dbReference>
<evidence type="ECO:0000256" key="2">
    <source>
        <dbReference type="ARBA" id="ARBA00022692"/>
    </source>
</evidence>
<feature type="transmembrane region" description="Helical" evidence="5">
    <location>
        <begin position="68"/>
        <end position="86"/>
    </location>
</feature>
<name>A0A0A2MCA7_9FLAO</name>
<comment type="subcellular location">
    <subcellularLocation>
        <location evidence="1">Membrane</location>
        <topology evidence="1">Multi-pass membrane protein</topology>
    </subcellularLocation>
</comment>
<dbReference type="InterPro" id="IPR051533">
    <property type="entry name" value="WaaL-like"/>
</dbReference>
<feature type="transmembrane region" description="Helical" evidence="5">
    <location>
        <begin position="361"/>
        <end position="384"/>
    </location>
</feature>
<evidence type="ECO:0000256" key="4">
    <source>
        <dbReference type="ARBA" id="ARBA00023136"/>
    </source>
</evidence>
<evidence type="ECO:0000256" key="5">
    <source>
        <dbReference type="SAM" id="Phobius"/>
    </source>
</evidence>
<comment type="caution">
    <text evidence="7">The sequence shown here is derived from an EMBL/GenBank/DDBJ whole genome shotgun (WGS) entry which is preliminary data.</text>
</comment>
<gene>
    <name evidence="7" type="ORF">Q764_09825</name>
</gene>
<reference evidence="7 8" key="1">
    <citation type="submission" date="2013-09" db="EMBL/GenBank/DDBJ databases">
        <authorList>
            <person name="Zeng Z."/>
            <person name="Chen C."/>
        </authorList>
    </citation>
    <scope>NUCLEOTIDE SEQUENCE [LARGE SCALE GENOMIC DNA]</scope>
    <source>
        <strain evidence="7 8">GH29-5</strain>
    </source>
</reference>
<evidence type="ECO:0000256" key="3">
    <source>
        <dbReference type="ARBA" id="ARBA00022989"/>
    </source>
</evidence>
<dbReference type="Pfam" id="PF04932">
    <property type="entry name" value="Wzy_C"/>
    <property type="match status" value="1"/>
</dbReference>
<feature type="transmembrane region" description="Helical" evidence="5">
    <location>
        <begin position="166"/>
        <end position="182"/>
    </location>
</feature>
<accession>A0A0A2MCA7</accession>
<keyword evidence="8" id="KW-1185">Reference proteome</keyword>
<feature type="transmembrane region" description="Helical" evidence="5">
    <location>
        <begin position="39"/>
        <end position="56"/>
    </location>
</feature>
<protein>
    <recommendedName>
        <fullName evidence="6">O-antigen ligase-related domain-containing protein</fullName>
    </recommendedName>
</protein>
<feature type="transmembrane region" description="Helical" evidence="5">
    <location>
        <begin position="92"/>
        <end position="110"/>
    </location>
</feature>
<dbReference type="RefSeq" id="WP_026980562.1">
    <property type="nucleotide sequence ID" value="NZ_AUCZ01000010.1"/>
</dbReference>
<feature type="transmembrane region" description="Helical" evidence="5">
    <location>
        <begin position="194"/>
        <end position="220"/>
    </location>
</feature>
<dbReference type="eggNOG" id="COG3307">
    <property type="taxonomic scope" value="Bacteria"/>
</dbReference>
<dbReference type="EMBL" id="JRLW01000012">
    <property type="protein sequence ID" value="KGO89078.1"/>
    <property type="molecule type" value="Genomic_DNA"/>
</dbReference>
<dbReference type="PANTHER" id="PTHR37422:SF17">
    <property type="entry name" value="O-ANTIGEN LIGASE"/>
    <property type="match status" value="1"/>
</dbReference>
<keyword evidence="3 5" id="KW-1133">Transmembrane helix</keyword>
<evidence type="ECO:0000313" key="7">
    <source>
        <dbReference type="EMBL" id="KGO89078.1"/>
    </source>
</evidence>
<evidence type="ECO:0000313" key="8">
    <source>
        <dbReference type="Proteomes" id="UP000030121"/>
    </source>
</evidence>
<dbReference type="STRING" id="1121899.GCA_000430025_02136"/>
<feature type="transmembrane region" description="Helical" evidence="5">
    <location>
        <begin position="390"/>
        <end position="408"/>
    </location>
</feature>
<organism evidence="7 8">
    <name type="scientific">Flavobacterium suncheonense GH29-5 = DSM 17707</name>
    <dbReference type="NCBI Taxonomy" id="1121899"/>
    <lineage>
        <taxon>Bacteria</taxon>
        <taxon>Pseudomonadati</taxon>
        <taxon>Bacteroidota</taxon>
        <taxon>Flavobacteriia</taxon>
        <taxon>Flavobacteriales</taxon>
        <taxon>Flavobacteriaceae</taxon>
        <taxon>Flavobacterium</taxon>
    </lineage>
</organism>
<evidence type="ECO:0000259" key="6">
    <source>
        <dbReference type="Pfam" id="PF04932"/>
    </source>
</evidence>
<feature type="transmembrane region" description="Helical" evidence="5">
    <location>
        <begin position="122"/>
        <end position="146"/>
    </location>
</feature>
<feature type="transmembrane region" description="Helical" evidence="5">
    <location>
        <begin position="232"/>
        <end position="249"/>
    </location>
</feature>
<dbReference type="PANTHER" id="PTHR37422">
    <property type="entry name" value="TEICHURONIC ACID BIOSYNTHESIS PROTEIN TUAE"/>
    <property type="match status" value="1"/>
</dbReference>
<dbReference type="AlphaFoldDB" id="A0A0A2MCA7"/>
<proteinExistence type="predicted"/>
<sequence>MAIIYNSLKNATQDIWQETKANYLFLPLLLVLTTIPLRYAYNSISVGVFIGLSLLLFRKKNVVFCRDLIYPVLIYIVMAASLLWTIDFAETVATLFKVFPFLLIPVCFMINKPFTVIQYQKIIHYFGVVYVVYAVFYLLKAVVRFLTEKDSSVFFYHELVTQDVNAIHVSVYMTLAFTAFLIKKNKTFWDKFSLAVLAVLIVLLSSKNVLLVFLFLNALYLFFFLDFKNRKRVALAVAGLGLVFAAVFFQKIRQRFEIEVSSNLTQNTINREISSDKGTVYNVSVYEAWNNETFNQNDFFPGAALRVYQFRIFLEMLRENPNWMLGYGLNATKPKIQEKRIEHNLYAGYDEFNFHNQYVQFFAEIGLPGFVLLLLMLGICLKNAFQSKDFVYISFSVLMISLFLTESFLSRQRGIIFFIVFYGLFAISKQRFDKRLIQ</sequence>
<keyword evidence="2 5" id="KW-0812">Transmembrane</keyword>
<feature type="domain" description="O-antigen ligase-related" evidence="6">
    <location>
        <begin position="193"/>
        <end position="374"/>
    </location>
</feature>
<dbReference type="GO" id="GO:0016020">
    <property type="term" value="C:membrane"/>
    <property type="evidence" value="ECO:0007669"/>
    <property type="project" value="UniProtKB-SubCell"/>
</dbReference>
<feature type="transmembrane region" description="Helical" evidence="5">
    <location>
        <begin position="415"/>
        <end position="432"/>
    </location>
</feature>
<keyword evidence="4 5" id="KW-0472">Membrane</keyword>